<feature type="transmembrane region" description="Helical" evidence="7">
    <location>
        <begin position="462"/>
        <end position="483"/>
    </location>
</feature>
<dbReference type="CDD" id="cd06186">
    <property type="entry name" value="NOX_Duox_like_FAD_NADP"/>
    <property type="match status" value="1"/>
</dbReference>
<protein>
    <recommendedName>
        <fullName evidence="8">FAD-binding FR-type domain-containing protein</fullName>
    </recommendedName>
</protein>
<dbReference type="PROSITE" id="PS51384">
    <property type="entry name" value="FAD_FR"/>
    <property type="match status" value="1"/>
</dbReference>
<evidence type="ECO:0000256" key="2">
    <source>
        <dbReference type="ARBA" id="ARBA00022692"/>
    </source>
</evidence>
<comment type="subcellular location">
    <subcellularLocation>
        <location evidence="1">Membrane</location>
        <topology evidence="1">Multi-pass membrane protein</topology>
    </subcellularLocation>
</comment>
<dbReference type="Pfam" id="PF01794">
    <property type="entry name" value="Ferric_reduct"/>
    <property type="match status" value="1"/>
</dbReference>
<evidence type="ECO:0000313" key="9">
    <source>
        <dbReference type="EMBL" id="CAI2365677.1"/>
    </source>
</evidence>
<comment type="caution">
    <text evidence="9">The sequence shown here is derived from an EMBL/GenBank/DDBJ whole genome shotgun (WGS) entry which is preliminary data.</text>
</comment>
<evidence type="ECO:0000256" key="1">
    <source>
        <dbReference type="ARBA" id="ARBA00004141"/>
    </source>
</evidence>
<dbReference type="PANTHER" id="PTHR11972">
    <property type="entry name" value="NADPH OXIDASE"/>
    <property type="match status" value="1"/>
</dbReference>
<evidence type="ECO:0000256" key="6">
    <source>
        <dbReference type="SAM" id="MobiDB-lite"/>
    </source>
</evidence>
<reference evidence="9" key="1">
    <citation type="submission" date="2023-07" db="EMBL/GenBank/DDBJ databases">
        <authorList>
            <consortium name="AG Swart"/>
            <person name="Singh M."/>
            <person name="Singh A."/>
            <person name="Seah K."/>
            <person name="Emmerich C."/>
        </authorList>
    </citation>
    <scope>NUCLEOTIDE SEQUENCE</scope>
    <source>
        <strain evidence="9">DP1</strain>
    </source>
</reference>
<feature type="domain" description="FAD-binding FR-type" evidence="8">
    <location>
        <begin position="599"/>
        <end position="731"/>
    </location>
</feature>
<accession>A0AAD1XBF9</accession>
<dbReference type="AlphaFoldDB" id="A0AAD1XBF9"/>
<dbReference type="Pfam" id="PF08030">
    <property type="entry name" value="NAD_binding_6"/>
    <property type="match status" value="1"/>
</dbReference>
<dbReference type="InterPro" id="IPR013112">
    <property type="entry name" value="FAD-bd_8"/>
</dbReference>
<keyword evidence="2 7" id="KW-0812">Transmembrane</keyword>
<evidence type="ECO:0000256" key="3">
    <source>
        <dbReference type="ARBA" id="ARBA00022989"/>
    </source>
</evidence>
<keyword evidence="10" id="KW-1185">Reference proteome</keyword>
<feature type="compositionally biased region" description="Basic and acidic residues" evidence="6">
    <location>
        <begin position="76"/>
        <end position="86"/>
    </location>
</feature>
<dbReference type="GO" id="GO:0016491">
    <property type="term" value="F:oxidoreductase activity"/>
    <property type="evidence" value="ECO:0007669"/>
    <property type="project" value="UniProtKB-KW"/>
</dbReference>
<feature type="transmembrane region" description="Helical" evidence="7">
    <location>
        <begin position="381"/>
        <end position="402"/>
    </location>
</feature>
<dbReference type="Pfam" id="PF08022">
    <property type="entry name" value="FAD_binding_8"/>
    <property type="match status" value="1"/>
</dbReference>
<evidence type="ECO:0000256" key="4">
    <source>
        <dbReference type="ARBA" id="ARBA00023002"/>
    </source>
</evidence>
<feature type="region of interest" description="Disordered" evidence="6">
    <location>
        <begin position="185"/>
        <end position="247"/>
    </location>
</feature>
<organism evidence="9 10">
    <name type="scientific">Euplotes crassus</name>
    <dbReference type="NCBI Taxonomy" id="5936"/>
    <lineage>
        <taxon>Eukaryota</taxon>
        <taxon>Sar</taxon>
        <taxon>Alveolata</taxon>
        <taxon>Ciliophora</taxon>
        <taxon>Intramacronucleata</taxon>
        <taxon>Spirotrichea</taxon>
        <taxon>Hypotrichia</taxon>
        <taxon>Euplotida</taxon>
        <taxon>Euplotidae</taxon>
        <taxon>Moneuplotes</taxon>
    </lineage>
</organism>
<dbReference type="InterPro" id="IPR013121">
    <property type="entry name" value="Fe_red_NAD-bd_6"/>
</dbReference>
<feature type="compositionally biased region" description="Basic and acidic residues" evidence="6">
    <location>
        <begin position="225"/>
        <end position="237"/>
    </location>
</feature>
<dbReference type="GO" id="GO:0005886">
    <property type="term" value="C:plasma membrane"/>
    <property type="evidence" value="ECO:0007669"/>
    <property type="project" value="TreeGrafter"/>
</dbReference>
<evidence type="ECO:0000259" key="8">
    <source>
        <dbReference type="PROSITE" id="PS51384"/>
    </source>
</evidence>
<name>A0AAD1XBF9_EUPCR</name>
<dbReference type="InterPro" id="IPR039261">
    <property type="entry name" value="FNR_nucleotide-bd"/>
</dbReference>
<evidence type="ECO:0000313" key="10">
    <source>
        <dbReference type="Proteomes" id="UP001295684"/>
    </source>
</evidence>
<feature type="transmembrane region" description="Helical" evidence="7">
    <location>
        <begin position="408"/>
        <end position="433"/>
    </location>
</feature>
<feature type="transmembrane region" description="Helical" evidence="7">
    <location>
        <begin position="548"/>
        <end position="566"/>
    </location>
</feature>
<dbReference type="EMBL" id="CAMPGE010006785">
    <property type="protein sequence ID" value="CAI2365677.1"/>
    <property type="molecule type" value="Genomic_DNA"/>
</dbReference>
<feature type="region of interest" description="Disordered" evidence="6">
    <location>
        <begin position="68"/>
        <end position="105"/>
    </location>
</feature>
<feature type="compositionally biased region" description="Basic and acidic residues" evidence="6">
    <location>
        <begin position="190"/>
        <end position="204"/>
    </location>
</feature>
<evidence type="ECO:0000256" key="5">
    <source>
        <dbReference type="ARBA" id="ARBA00023136"/>
    </source>
</evidence>
<dbReference type="InterPro" id="IPR013130">
    <property type="entry name" value="Fe3_Rdtase_TM_dom"/>
</dbReference>
<dbReference type="Proteomes" id="UP001295684">
    <property type="component" value="Unassembled WGS sequence"/>
</dbReference>
<gene>
    <name evidence="9" type="ORF">ECRASSUSDP1_LOCUS6981</name>
</gene>
<dbReference type="InterPro" id="IPR050369">
    <property type="entry name" value="RBOH/FRE"/>
</dbReference>
<keyword evidence="5 7" id="KW-0472">Membrane</keyword>
<keyword evidence="3 7" id="KW-1133">Transmembrane helix</keyword>
<evidence type="ECO:0000256" key="7">
    <source>
        <dbReference type="SAM" id="Phobius"/>
    </source>
</evidence>
<dbReference type="PANTHER" id="PTHR11972:SF153">
    <property type="entry name" value="SUPEROXIDE-GENERATING NADPH OXIDASE HEAVY CHAIN SUBUNIT A"/>
    <property type="match status" value="1"/>
</dbReference>
<keyword evidence="4" id="KW-0560">Oxidoreductase</keyword>
<feature type="transmembrane region" description="Helical" evidence="7">
    <location>
        <begin position="509"/>
        <end position="536"/>
    </location>
</feature>
<dbReference type="InterPro" id="IPR017927">
    <property type="entry name" value="FAD-bd_FR_type"/>
</dbReference>
<dbReference type="Gene3D" id="3.40.50.80">
    <property type="entry name" value="Nucleotide-binding domain of ferredoxin-NADP reductase (FNR) module"/>
    <property type="match status" value="1"/>
</dbReference>
<dbReference type="InterPro" id="IPR017938">
    <property type="entry name" value="Riboflavin_synthase-like_b-brl"/>
</dbReference>
<sequence length="950" mass="109883">MEDFDENLEFDDSFNNLVIDNNKDNQDLFALNTLINDSIQKPNLKVKNTSDDSKLAPRGHSLLSHQAVPNISKGLPETREERKKSLDTIPIPKISRQRRPSRNDPDIYIKKAFGKNFEFSEQYLTSKISSNKICKAIKKRYGFEKVTRSTLKHILYEGARTNHILRMNNSCFDKMVDILNIDCDSDEESEKSPENKDEKPELLLKKSSSKLRSSQGRHSLDANSEDNKNDGIEEKKKTSGTKNSNLNFIQEEKSQIMDSSSNNFSRAVDLLQNIVNIEEENLDIFKPILVQNDPKVAPKPPATRHYLLYLKLKEQYHEIILKILEIRKGFTQKLIKDVLPTLTTQQDEISENEMEYELYTNTNGIVKPKCFDLRKDYIPKLIIITTASFGCAIIMGIIILFHDYFDQYGFLLLISKSCCAAIVFLMTLLLFFISHDLMTCIRRRCKNFISGWLDHYFMIHKFCGYLITIYGIIHSICHLAGSFRVISSANDMTEINRVTGGQDFDEAPAYWELLFCTLPGITGLILLFVICAMAITSTRCIRMNYFQIFGYTHMALFPIFLITLLIHGLDFWFTIVLPMALIMLTPGTIGIFIQQFMRVFSHKFNKFSIIDISVSSDCTYMLMYCEKPKNYRLVHGQYVFINCPVIHPLQWHPFTVASSPNNPHLILMIKKAGDWTGKLIRHLYECKKRMMKMHEFDLEENSEYDMFNLLHDLHQEISFKASKKRNKLFYPMIKISMACSTPNDTFITKKNVIMVGAGSGISPYLCLLEEVIHQEKLNVDKKKRRNADFDFDSAKLIFISRAGEQISWISNYLFHIINSPWMIPKLEFNIFLTLEKNLKTIPSFLFWRALVLISLSKNYEQQKSSILPQIRYNNNGIFVDKEEFHKSPVKIIFGRPNFEALFKSSITEEAKKIYVYSTSGAGVNQSLFDTCYKLTKDTGVKFQHIYEATS</sequence>
<proteinExistence type="predicted"/>
<feature type="transmembrane region" description="Helical" evidence="7">
    <location>
        <begin position="572"/>
        <end position="593"/>
    </location>
</feature>
<dbReference type="Gene3D" id="2.40.30.10">
    <property type="entry name" value="Translation factors"/>
    <property type="match status" value="1"/>
</dbReference>
<dbReference type="SUPFAM" id="SSF63380">
    <property type="entry name" value="Riboflavin synthase domain-like"/>
    <property type="match status" value="1"/>
</dbReference>